<gene>
    <name evidence="8" type="ORF">M011DRAFT_397031</name>
</gene>
<dbReference type="EMBL" id="MU006564">
    <property type="protein sequence ID" value="KAF2750085.1"/>
    <property type="molecule type" value="Genomic_DNA"/>
</dbReference>
<keyword evidence="5 6" id="KW-0472">Membrane</keyword>
<feature type="transmembrane region" description="Helical" evidence="6">
    <location>
        <begin position="312"/>
        <end position="331"/>
    </location>
</feature>
<evidence type="ECO:0000256" key="4">
    <source>
        <dbReference type="ARBA" id="ARBA00022989"/>
    </source>
</evidence>
<feature type="transmembrane region" description="Helical" evidence="6">
    <location>
        <begin position="233"/>
        <end position="251"/>
    </location>
</feature>
<dbReference type="PANTHER" id="PTHR23501:SF109">
    <property type="entry name" value="MAJOR FACILITATOR SUPERFAMILY (MFS) PROFILE DOMAIN-CONTAINING PROTEIN-RELATED"/>
    <property type="match status" value="1"/>
</dbReference>
<comment type="subcellular location">
    <subcellularLocation>
        <location evidence="1">Membrane</location>
        <topology evidence="1">Multi-pass membrane protein</topology>
    </subcellularLocation>
</comment>
<evidence type="ECO:0000256" key="3">
    <source>
        <dbReference type="ARBA" id="ARBA00022692"/>
    </source>
</evidence>
<dbReference type="Proteomes" id="UP000799440">
    <property type="component" value="Unassembled WGS sequence"/>
</dbReference>
<feature type="transmembrane region" description="Helical" evidence="6">
    <location>
        <begin position="395"/>
        <end position="418"/>
    </location>
</feature>
<evidence type="ECO:0000313" key="9">
    <source>
        <dbReference type="Proteomes" id="UP000799440"/>
    </source>
</evidence>
<name>A0A6A6VHM0_9PLEO</name>
<dbReference type="SUPFAM" id="SSF103473">
    <property type="entry name" value="MFS general substrate transporter"/>
    <property type="match status" value="1"/>
</dbReference>
<dbReference type="InterPro" id="IPR036259">
    <property type="entry name" value="MFS_trans_sf"/>
</dbReference>
<dbReference type="GO" id="GO:0022857">
    <property type="term" value="F:transmembrane transporter activity"/>
    <property type="evidence" value="ECO:0007669"/>
    <property type="project" value="InterPro"/>
</dbReference>
<feature type="transmembrane region" description="Helical" evidence="6">
    <location>
        <begin position="338"/>
        <end position="356"/>
    </location>
</feature>
<feature type="transmembrane region" description="Helical" evidence="6">
    <location>
        <begin position="201"/>
        <end position="221"/>
    </location>
</feature>
<dbReference type="OrthoDB" id="4161376at2759"/>
<keyword evidence="9" id="KW-1185">Reference proteome</keyword>
<dbReference type="PANTHER" id="PTHR23501">
    <property type="entry name" value="MAJOR FACILITATOR SUPERFAMILY"/>
    <property type="match status" value="1"/>
</dbReference>
<accession>A0A6A6VHM0</accession>
<evidence type="ECO:0000259" key="7">
    <source>
        <dbReference type="PROSITE" id="PS50850"/>
    </source>
</evidence>
<evidence type="ECO:0000256" key="6">
    <source>
        <dbReference type="SAM" id="Phobius"/>
    </source>
</evidence>
<feature type="transmembrane region" description="Helical" evidence="6">
    <location>
        <begin position="502"/>
        <end position="521"/>
    </location>
</feature>
<protein>
    <submittedName>
        <fullName evidence="8">MFS general substrate transporter</fullName>
    </submittedName>
</protein>
<evidence type="ECO:0000256" key="1">
    <source>
        <dbReference type="ARBA" id="ARBA00004141"/>
    </source>
</evidence>
<proteinExistence type="predicted"/>
<evidence type="ECO:0000313" key="8">
    <source>
        <dbReference type="EMBL" id="KAF2750085.1"/>
    </source>
</evidence>
<dbReference type="PROSITE" id="PS50850">
    <property type="entry name" value="MFS"/>
    <property type="match status" value="1"/>
</dbReference>
<feature type="transmembrane region" description="Helical" evidence="6">
    <location>
        <begin position="362"/>
        <end position="383"/>
    </location>
</feature>
<organism evidence="8 9">
    <name type="scientific">Sporormia fimetaria CBS 119925</name>
    <dbReference type="NCBI Taxonomy" id="1340428"/>
    <lineage>
        <taxon>Eukaryota</taxon>
        <taxon>Fungi</taxon>
        <taxon>Dikarya</taxon>
        <taxon>Ascomycota</taxon>
        <taxon>Pezizomycotina</taxon>
        <taxon>Dothideomycetes</taxon>
        <taxon>Pleosporomycetidae</taxon>
        <taxon>Pleosporales</taxon>
        <taxon>Sporormiaceae</taxon>
        <taxon>Sporormia</taxon>
    </lineage>
</organism>
<dbReference type="AlphaFoldDB" id="A0A6A6VHM0"/>
<dbReference type="InterPro" id="IPR010573">
    <property type="entry name" value="MFS_Str1/Tri12-like"/>
</dbReference>
<feature type="transmembrane region" description="Helical" evidence="6">
    <location>
        <begin position="43"/>
        <end position="61"/>
    </location>
</feature>
<evidence type="ECO:0000256" key="2">
    <source>
        <dbReference type="ARBA" id="ARBA00022448"/>
    </source>
</evidence>
<reference evidence="8" key="1">
    <citation type="journal article" date="2020" name="Stud. Mycol.">
        <title>101 Dothideomycetes genomes: a test case for predicting lifestyles and emergence of pathogens.</title>
        <authorList>
            <person name="Haridas S."/>
            <person name="Albert R."/>
            <person name="Binder M."/>
            <person name="Bloem J."/>
            <person name="Labutti K."/>
            <person name="Salamov A."/>
            <person name="Andreopoulos B."/>
            <person name="Baker S."/>
            <person name="Barry K."/>
            <person name="Bills G."/>
            <person name="Bluhm B."/>
            <person name="Cannon C."/>
            <person name="Castanera R."/>
            <person name="Culley D."/>
            <person name="Daum C."/>
            <person name="Ezra D."/>
            <person name="Gonzalez J."/>
            <person name="Henrissat B."/>
            <person name="Kuo A."/>
            <person name="Liang C."/>
            <person name="Lipzen A."/>
            <person name="Lutzoni F."/>
            <person name="Magnuson J."/>
            <person name="Mondo S."/>
            <person name="Nolan M."/>
            <person name="Ohm R."/>
            <person name="Pangilinan J."/>
            <person name="Park H.-J."/>
            <person name="Ramirez L."/>
            <person name="Alfaro M."/>
            <person name="Sun H."/>
            <person name="Tritt A."/>
            <person name="Yoshinaga Y."/>
            <person name="Zwiers L.-H."/>
            <person name="Turgeon B."/>
            <person name="Goodwin S."/>
            <person name="Spatafora J."/>
            <person name="Crous P."/>
            <person name="Grigoriev I."/>
        </authorList>
    </citation>
    <scope>NUCLEOTIDE SEQUENCE</scope>
    <source>
        <strain evidence="8">CBS 119925</strain>
    </source>
</reference>
<dbReference type="GO" id="GO:0005886">
    <property type="term" value="C:plasma membrane"/>
    <property type="evidence" value="ECO:0007669"/>
    <property type="project" value="TreeGrafter"/>
</dbReference>
<evidence type="ECO:0000256" key="5">
    <source>
        <dbReference type="ARBA" id="ARBA00023136"/>
    </source>
</evidence>
<feature type="transmembrane region" description="Helical" evidence="6">
    <location>
        <begin position="272"/>
        <end position="292"/>
    </location>
</feature>
<dbReference type="Gene3D" id="1.20.1250.20">
    <property type="entry name" value="MFS general substrate transporter like domains"/>
    <property type="match status" value="1"/>
</dbReference>
<keyword evidence="3 6" id="KW-0812">Transmembrane</keyword>
<keyword evidence="2" id="KW-0813">Transport</keyword>
<dbReference type="Pfam" id="PF06609">
    <property type="entry name" value="TRI12"/>
    <property type="match status" value="1"/>
</dbReference>
<dbReference type="InterPro" id="IPR020846">
    <property type="entry name" value="MFS_dom"/>
</dbReference>
<feature type="domain" description="Major facilitator superfamily (MFS) profile" evidence="7">
    <location>
        <begin position="6"/>
        <end position="449"/>
    </location>
</feature>
<keyword evidence="4 6" id="KW-1133">Transmembrane helix</keyword>
<sequence length="553" mass="59730">MNGKLFMILLCMSFLWIGSQIPLYLFGSVLPTIYQDIGGTDRYTWFVIGYLIPNAALCPFVGAFSDIYGRQKVAIVGQVVLILGPIITATAKTMNIAIAGQVFSGLGAGLNELIALAGTAEVVPVKDRGKYVGLVVLTILPFCPSVLFAQLISKASSWRYNGIFVGVWNFIGLLLCIFCYNDPPRLTATYTKKDVFRQMDYIGGILSTGGITCFMMGMQWGASQYPWGSAHNMAPFIIGIVLIVAFFVWEVRFAPYPMVPAALFSKAKKTMIIILLITFLSGGNYFVLLLFWPTQVYNVYGDDPIGIGIRSLPIGFGIIGGAAICLLLIPITKGRVKALMIFFTAMMTAGTGAVSINNPDNLSTMYAIVTIASIGVGGVIIPSSIIAQIACPDELIATITAITLSIRYIGGAIGFAVYANLFFRKFTEIAGTKVAVDGIVMKGLVPATELPLVVHLVELVGNAQFTELKHVIATNPLVSQKDKAYSIIIRAAQEGFALAYRYPYWISIAFGGLCFILSFFVDDIGSLLTAQIAAPTAVEYEITEPERPAEKTG</sequence>
<feature type="transmembrane region" description="Helical" evidence="6">
    <location>
        <begin position="158"/>
        <end position="180"/>
    </location>
</feature>
<feature type="transmembrane region" description="Helical" evidence="6">
    <location>
        <begin position="73"/>
        <end position="91"/>
    </location>
</feature>
<feature type="transmembrane region" description="Helical" evidence="6">
    <location>
        <begin position="97"/>
        <end position="119"/>
    </location>
</feature>
<feature type="transmembrane region" description="Helical" evidence="6">
    <location>
        <begin position="131"/>
        <end position="152"/>
    </location>
</feature>